<feature type="transmembrane region" description="Helical" evidence="1">
    <location>
        <begin position="101"/>
        <end position="119"/>
    </location>
</feature>
<dbReference type="AlphaFoldDB" id="A0AAD3CV28"/>
<evidence type="ECO:0000313" key="3">
    <source>
        <dbReference type="Proteomes" id="UP001054902"/>
    </source>
</evidence>
<dbReference type="InterPro" id="IPR049500">
    <property type="entry name" value="Peptidase_M50B-like"/>
</dbReference>
<dbReference type="PANTHER" id="PTHR33979">
    <property type="entry name" value="OS02G0221600 PROTEIN"/>
    <property type="match status" value="1"/>
</dbReference>
<reference evidence="2 3" key="1">
    <citation type="journal article" date="2021" name="Sci. Rep.">
        <title>The genome of the diatom Chaetoceros tenuissimus carries an ancient integrated fragment of an extant virus.</title>
        <authorList>
            <person name="Hongo Y."/>
            <person name="Kimura K."/>
            <person name="Takaki Y."/>
            <person name="Yoshida Y."/>
            <person name="Baba S."/>
            <person name="Kobayashi G."/>
            <person name="Nagasaki K."/>
            <person name="Hano T."/>
            <person name="Tomaru Y."/>
        </authorList>
    </citation>
    <scope>NUCLEOTIDE SEQUENCE [LARGE SCALE GENOMIC DNA]</scope>
    <source>
        <strain evidence="2 3">NIES-3715</strain>
    </source>
</reference>
<gene>
    <name evidence="2" type="ORF">CTEN210_08974</name>
</gene>
<evidence type="ECO:0008006" key="4">
    <source>
        <dbReference type="Google" id="ProtNLM"/>
    </source>
</evidence>
<keyword evidence="1" id="KW-1133">Transmembrane helix</keyword>
<keyword evidence="1" id="KW-0472">Membrane</keyword>
<feature type="transmembrane region" description="Helical" evidence="1">
    <location>
        <begin position="150"/>
        <end position="171"/>
    </location>
</feature>
<sequence length="256" mass="29404">MNDEQSAFVVLYAIYLLIAIATNHTFLAYPLRLLTTFVHEFSHAVSCWMTGGYVHEIEVYDNGAGITRYRGGCRCLISSAGFLGEAIWGMFFVVLSGGRKTATFAACVLITCLLTSLCYNPNRTMVLLVLFYSISLFTVIWIEWYVYTPLIHYVILFFGVFMSFIAVEDIFGHTVVQARPGSDAYALYEDYNRCPCCWPRCVGFSWFILAILLQITAFVLTFMLMSEECKDQGWMECIFHTKIDFGDWNFDWDLFH</sequence>
<feature type="transmembrane region" description="Helical" evidence="1">
    <location>
        <begin position="75"/>
        <end position="95"/>
    </location>
</feature>
<organism evidence="2 3">
    <name type="scientific">Chaetoceros tenuissimus</name>
    <dbReference type="NCBI Taxonomy" id="426638"/>
    <lineage>
        <taxon>Eukaryota</taxon>
        <taxon>Sar</taxon>
        <taxon>Stramenopiles</taxon>
        <taxon>Ochrophyta</taxon>
        <taxon>Bacillariophyta</taxon>
        <taxon>Coscinodiscophyceae</taxon>
        <taxon>Chaetocerotophycidae</taxon>
        <taxon>Chaetocerotales</taxon>
        <taxon>Chaetocerotaceae</taxon>
        <taxon>Chaetoceros</taxon>
    </lineage>
</organism>
<keyword evidence="3" id="KW-1185">Reference proteome</keyword>
<accession>A0AAD3CV28</accession>
<dbReference type="EMBL" id="BLLK01000045">
    <property type="protein sequence ID" value="GFH52498.1"/>
    <property type="molecule type" value="Genomic_DNA"/>
</dbReference>
<dbReference type="Proteomes" id="UP001054902">
    <property type="component" value="Unassembled WGS sequence"/>
</dbReference>
<feature type="transmembrane region" description="Helical" evidence="1">
    <location>
        <begin position="126"/>
        <end position="144"/>
    </location>
</feature>
<protein>
    <recommendedName>
        <fullName evidence="4">Peptidase M50B-like protein</fullName>
    </recommendedName>
</protein>
<feature type="transmembrane region" description="Helical" evidence="1">
    <location>
        <begin position="6"/>
        <end position="29"/>
    </location>
</feature>
<evidence type="ECO:0000313" key="2">
    <source>
        <dbReference type="EMBL" id="GFH52498.1"/>
    </source>
</evidence>
<proteinExistence type="predicted"/>
<dbReference type="PANTHER" id="PTHR33979:SF2">
    <property type="entry name" value="PEPTIDASE M50B-LIKE-DOMAIN-CONTAINING PROTEIN"/>
    <property type="match status" value="1"/>
</dbReference>
<name>A0AAD3CV28_9STRA</name>
<dbReference type="Pfam" id="PF13398">
    <property type="entry name" value="Peptidase_M50B"/>
    <property type="match status" value="1"/>
</dbReference>
<feature type="transmembrane region" description="Helical" evidence="1">
    <location>
        <begin position="201"/>
        <end position="225"/>
    </location>
</feature>
<keyword evidence="1" id="KW-0812">Transmembrane</keyword>
<comment type="caution">
    <text evidence="2">The sequence shown here is derived from an EMBL/GenBank/DDBJ whole genome shotgun (WGS) entry which is preliminary data.</text>
</comment>
<evidence type="ECO:0000256" key="1">
    <source>
        <dbReference type="SAM" id="Phobius"/>
    </source>
</evidence>